<evidence type="ECO:0000313" key="2">
    <source>
        <dbReference type="EMBL" id="CAG8822620.1"/>
    </source>
</evidence>
<dbReference type="Proteomes" id="UP000789396">
    <property type="component" value="Unassembled WGS sequence"/>
</dbReference>
<sequence>PVNTDSEDISADIESISIEDNHDVNSDIDTEPLDNRKYKVYKSIKRPLNSTNNRLTESDIKERVAISLKKTAKNKTKNKQHSTRNNIKVKEKRRARDIAEYE</sequence>
<feature type="compositionally biased region" description="Acidic residues" evidence="1">
    <location>
        <begin position="1"/>
        <end position="11"/>
    </location>
</feature>
<feature type="compositionally biased region" description="Basic residues" evidence="1">
    <location>
        <begin position="70"/>
        <end position="82"/>
    </location>
</feature>
<gene>
    <name evidence="2" type="ORF">RFULGI_LOCUS19776</name>
</gene>
<dbReference type="EMBL" id="CAJVPZ010102469">
    <property type="protein sequence ID" value="CAG8822620.1"/>
    <property type="molecule type" value="Genomic_DNA"/>
</dbReference>
<evidence type="ECO:0000256" key="1">
    <source>
        <dbReference type="SAM" id="MobiDB-lite"/>
    </source>
</evidence>
<accession>A0A9N9KDG7</accession>
<reference evidence="2" key="1">
    <citation type="submission" date="2021-06" db="EMBL/GenBank/DDBJ databases">
        <authorList>
            <person name="Kallberg Y."/>
            <person name="Tangrot J."/>
            <person name="Rosling A."/>
        </authorList>
    </citation>
    <scope>NUCLEOTIDE SEQUENCE</scope>
    <source>
        <strain evidence="2">IN212</strain>
    </source>
</reference>
<comment type="caution">
    <text evidence="2">The sequence shown here is derived from an EMBL/GenBank/DDBJ whole genome shotgun (WGS) entry which is preliminary data.</text>
</comment>
<organism evidence="2 3">
    <name type="scientific">Racocetra fulgida</name>
    <dbReference type="NCBI Taxonomy" id="60492"/>
    <lineage>
        <taxon>Eukaryota</taxon>
        <taxon>Fungi</taxon>
        <taxon>Fungi incertae sedis</taxon>
        <taxon>Mucoromycota</taxon>
        <taxon>Glomeromycotina</taxon>
        <taxon>Glomeromycetes</taxon>
        <taxon>Diversisporales</taxon>
        <taxon>Gigasporaceae</taxon>
        <taxon>Racocetra</taxon>
    </lineage>
</organism>
<name>A0A9N9KDG7_9GLOM</name>
<evidence type="ECO:0000313" key="3">
    <source>
        <dbReference type="Proteomes" id="UP000789396"/>
    </source>
</evidence>
<feature type="region of interest" description="Disordered" evidence="1">
    <location>
        <begin position="68"/>
        <end position="102"/>
    </location>
</feature>
<feature type="region of interest" description="Disordered" evidence="1">
    <location>
        <begin position="1"/>
        <end position="32"/>
    </location>
</feature>
<dbReference type="AlphaFoldDB" id="A0A9N9KDG7"/>
<proteinExistence type="predicted"/>
<protein>
    <submittedName>
        <fullName evidence="2">8773_t:CDS:1</fullName>
    </submittedName>
</protein>
<feature type="non-terminal residue" evidence="2">
    <location>
        <position position="102"/>
    </location>
</feature>
<keyword evidence="3" id="KW-1185">Reference proteome</keyword>
<feature type="non-terminal residue" evidence="2">
    <location>
        <position position="1"/>
    </location>
</feature>